<reference evidence="1" key="1">
    <citation type="submission" date="2018-02" db="EMBL/GenBank/DDBJ databases">
        <title>Rhizophora mucronata_Transcriptome.</title>
        <authorList>
            <person name="Meera S.P."/>
            <person name="Sreeshan A."/>
            <person name="Augustine A."/>
        </authorList>
    </citation>
    <scope>NUCLEOTIDE SEQUENCE</scope>
    <source>
        <tissue evidence="1">Leaf</tissue>
    </source>
</reference>
<dbReference type="AlphaFoldDB" id="A0A2P2QFF6"/>
<organism evidence="1">
    <name type="scientific">Rhizophora mucronata</name>
    <name type="common">Asiatic mangrove</name>
    <dbReference type="NCBI Taxonomy" id="61149"/>
    <lineage>
        <taxon>Eukaryota</taxon>
        <taxon>Viridiplantae</taxon>
        <taxon>Streptophyta</taxon>
        <taxon>Embryophyta</taxon>
        <taxon>Tracheophyta</taxon>
        <taxon>Spermatophyta</taxon>
        <taxon>Magnoliopsida</taxon>
        <taxon>eudicotyledons</taxon>
        <taxon>Gunneridae</taxon>
        <taxon>Pentapetalae</taxon>
        <taxon>rosids</taxon>
        <taxon>fabids</taxon>
        <taxon>Malpighiales</taxon>
        <taxon>Rhizophoraceae</taxon>
        <taxon>Rhizophora</taxon>
    </lineage>
</organism>
<accession>A0A2P2QFF6</accession>
<sequence length="30" mass="3774">MIHYALNSLLMQLFLSWNFQSRMFQMVIYF</sequence>
<protein>
    <submittedName>
        <fullName evidence="1">Uncharacterized protein</fullName>
    </submittedName>
</protein>
<proteinExistence type="predicted"/>
<dbReference type="EMBL" id="GGEC01085234">
    <property type="protein sequence ID" value="MBX65718.1"/>
    <property type="molecule type" value="Transcribed_RNA"/>
</dbReference>
<name>A0A2P2QFF6_RHIMU</name>
<evidence type="ECO:0000313" key="1">
    <source>
        <dbReference type="EMBL" id="MBX65718.1"/>
    </source>
</evidence>